<feature type="transmembrane region" description="Helical" evidence="1">
    <location>
        <begin position="281"/>
        <end position="298"/>
    </location>
</feature>
<organism evidence="2 3">
    <name type="scientific">Geotalea uraniireducens (strain Rf4)</name>
    <name type="common">Geobacter uraniireducens</name>
    <dbReference type="NCBI Taxonomy" id="351605"/>
    <lineage>
        <taxon>Bacteria</taxon>
        <taxon>Pseudomonadati</taxon>
        <taxon>Thermodesulfobacteriota</taxon>
        <taxon>Desulfuromonadia</taxon>
        <taxon>Geobacterales</taxon>
        <taxon>Geobacteraceae</taxon>
        <taxon>Geotalea</taxon>
    </lineage>
</organism>
<keyword evidence="3" id="KW-1185">Reference proteome</keyword>
<keyword evidence="1" id="KW-1133">Transmembrane helix</keyword>
<proteinExistence type="predicted"/>
<accession>A5G576</accession>
<sequence>MSPKQMYITVAKYLASTELAIALFIAICLAAIPGSFTESKAIYSSPPFVGLIGLFALNLLCCTLRRWKTLAKSTLILHGGVLLTLAGCIVTSFGYVATVNIYEGSSVDQVYRWDREQDVPLGMELAVKRINREFYPVPVRVGVLRGNEKFALFTLRTGESFKLGDYRVAAGAFDPAGLNLNLTVYRQGRVMGTADTSGMNNLPADFPYEFKLVSYQSPILKRCWIDLHLSDKDKTLAAGTAEVNGPFRWQGLYFYNTLTGSDENGRPFAGIQIVRDPGRPYVFSGFAVMGLGAIFAFFRRFYGCK</sequence>
<protein>
    <recommendedName>
        <fullName evidence="4">ResB-like family cytochrome C biogenesis protein</fullName>
    </recommendedName>
</protein>
<dbReference type="PANTHER" id="PTHR31566">
    <property type="entry name" value="CYTOCHROME C BIOGENESIS PROTEIN CCS1, CHLOROPLASTIC"/>
    <property type="match status" value="1"/>
</dbReference>
<feature type="transmembrane region" description="Helical" evidence="1">
    <location>
        <begin position="75"/>
        <end position="97"/>
    </location>
</feature>
<keyword evidence="1" id="KW-0812">Transmembrane</keyword>
<feature type="transmembrane region" description="Helical" evidence="1">
    <location>
        <begin position="12"/>
        <end position="36"/>
    </location>
</feature>
<dbReference type="KEGG" id="gur:Gura_2770"/>
<dbReference type="EMBL" id="CP000698">
    <property type="protein sequence ID" value="ABQ26944.1"/>
    <property type="molecule type" value="Genomic_DNA"/>
</dbReference>
<dbReference type="Proteomes" id="UP000006695">
    <property type="component" value="Chromosome"/>
</dbReference>
<feature type="transmembrane region" description="Helical" evidence="1">
    <location>
        <begin position="42"/>
        <end position="63"/>
    </location>
</feature>
<dbReference type="AlphaFoldDB" id="A5G576"/>
<name>A5G576_GEOUR</name>
<evidence type="ECO:0000313" key="2">
    <source>
        <dbReference type="EMBL" id="ABQ26944.1"/>
    </source>
</evidence>
<keyword evidence="1" id="KW-0472">Membrane</keyword>
<evidence type="ECO:0000313" key="3">
    <source>
        <dbReference type="Proteomes" id="UP000006695"/>
    </source>
</evidence>
<dbReference type="InterPro" id="IPR023494">
    <property type="entry name" value="Cyt_c_bgen_Ccs1/CcsB/ResB"/>
</dbReference>
<reference evidence="2 3" key="1">
    <citation type="submission" date="2007-05" db="EMBL/GenBank/DDBJ databases">
        <title>Complete sequence of Geobacter uraniireducens Rf4.</title>
        <authorList>
            <consortium name="US DOE Joint Genome Institute"/>
            <person name="Copeland A."/>
            <person name="Lucas S."/>
            <person name="Lapidus A."/>
            <person name="Barry K."/>
            <person name="Detter J.C."/>
            <person name="Glavina del Rio T."/>
            <person name="Hammon N."/>
            <person name="Israni S."/>
            <person name="Dalin E."/>
            <person name="Tice H."/>
            <person name="Pitluck S."/>
            <person name="Chertkov O."/>
            <person name="Brettin T."/>
            <person name="Bruce D."/>
            <person name="Han C."/>
            <person name="Schmutz J."/>
            <person name="Larimer F."/>
            <person name="Land M."/>
            <person name="Hauser L."/>
            <person name="Kyrpides N."/>
            <person name="Mikhailova N."/>
            <person name="Shelobolina E."/>
            <person name="Aklujkar M."/>
            <person name="Lovley D."/>
            <person name="Richardson P."/>
        </authorList>
    </citation>
    <scope>NUCLEOTIDE SEQUENCE [LARGE SCALE GENOMIC DNA]</scope>
    <source>
        <strain evidence="2 3">Rf4</strain>
    </source>
</reference>
<gene>
    <name evidence="2" type="ordered locus">Gura_2770</name>
</gene>
<dbReference type="HOGENOM" id="CLU_899433_0_0_7"/>
<dbReference type="PANTHER" id="PTHR31566:SF0">
    <property type="entry name" value="CYTOCHROME C BIOGENESIS PROTEIN CCS1, CHLOROPLASTIC"/>
    <property type="match status" value="1"/>
</dbReference>
<evidence type="ECO:0008006" key="4">
    <source>
        <dbReference type="Google" id="ProtNLM"/>
    </source>
</evidence>
<dbReference type="STRING" id="351605.Gura_2770"/>
<evidence type="ECO:0000256" key="1">
    <source>
        <dbReference type="SAM" id="Phobius"/>
    </source>
</evidence>